<gene>
    <name evidence="2" type="ORF">O9H85_23750</name>
</gene>
<keyword evidence="3" id="KW-1185">Reference proteome</keyword>
<protein>
    <submittedName>
        <fullName evidence="2">Class I SAM-dependent methyltransferase</fullName>
    </submittedName>
</protein>
<reference evidence="2 3" key="1">
    <citation type="submission" date="2022-12" db="EMBL/GenBank/DDBJ databases">
        <title>Draft genome sequence of Paenibacillus sp. dW9.</title>
        <authorList>
            <person name="Choi E.-W."/>
            <person name="Kim D.-U."/>
        </authorList>
    </citation>
    <scope>NUCLEOTIDE SEQUENCE [LARGE SCALE GENOMIC DNA]</scope>
    <source>
        <strain evidence="3">dW9</strain>
    </source>
</reference>
<dbReference type="InterPro" id="IPR029063">
    <property type="entry name" value="SAM-dependent_MTases_sf"/>
</dbReference>
<evidence type="ECO:0000313" key="2">
    <source>
        <dbReference type="EMBL" id="MCZ8515369.1"/>
    </source>
</evidence>
<dbReference type="Proteomes" id="UP001527882">
    <property type="component" value="Unassembled WGS sequence"/>
</dbReference>
<dbReference type="GO" id="GO:0008168">
    <property type="term" value="F:methyltransferase activity"/>
    <property type="evidence" value="ECO:0007669"/>
    <property type="project" value="UniProtKB-KW"/>
</dbReference>
<dbReference type="InterPro" id="IPR013216">
    <property type="entry name" value="Methyltransf_11"/>
</dbReference>
<dbReference type="Gene3D" id="3.40.50.150">
    <property type="entry name" value="Vaccinia Virus protein VP39"/>
    <property type="match status" value="1"/>
</dbReference>
<dbReference type="CDD" id="cd02440">
    <property type="entry name" value="AdoMet_MTases"/>
    <property type="match status" value="1"/>
</dbReference>
<dbReference type="RefSeq" id="WP_269883900.1">
    <property type="nucleotide sequence ID" value="NZ_JAQAGZ010000017.1"/>
</dbReference>
<dbReference type="EMBL" id="JAQAGZ010000017">
    <property type="protein sequence ID" value="MCZ8515369.1"/>
    <property type="molecule type" value="Genomic_DNA"/>
</dbReference>
<evidence type="ECO:0000259" key="1">
    <source>
        <dbReference type="Pfam" id="PF08241"/>
    </source>
</evidence>
<sequence length="162" mass="18139">MSNFDFIAEKYEETVKKDGLRRYMYILEQLAKEGEMEGKHICDIGCGPGELSAELSVKGAKVTGVDLSEKMLALARTKSSSVEWIHDDAMHLKAISDGSMDYVVSNLMLMDVPDFMAVFHTVHRVLAPGGTMFWTIMHPCFQSPFSYPLKEGGRKVSHYAPQ</sequence>
<feature type="domain" description="Methyltransferase type 11" evidence="1">
    <location>
        <begin position="43"/>
        <end position="133"/>
    </location>
</feature>
<dbReference type="GO" id="GO:0032259">
    <property type="term" value="P:methylation"/>
    <property type="evidence" value="ECO:0007669"/>
    <property type="project" value="UniProtKB-KW"/>
</dbReference>
<proteinExistence type="predicted"/>
<organism evidence="2 3">
    <name type="scientific">Paenibacillus gyeongsangnamensis</name>
    <dbReference type="NCBI Taxonomy" id="3388067"/>
    <lineage>
        <taxon>Bacteria</taxon>
        <taxon>Bacillati</taxon>
        <taxon>Bacillota</taxon>
        <taxon>Bacilli</taxon>
        <taxon>Bacillales</taxon>
        <taxon>Paenibacillaceae</taxon>
        <taxon>Paenibacillus</taxon>
    </lineage>
</organism>
<dbReference type="SUPFAM" id="SSF53335">
    <property type="entry name" value="S-adenosyl-L-methionine-dependent methyltransferases"/>
    <property type="match status" value="1"/>
</dbReference>
<keyword evidence="2" id="KW-0808">Transferase</keyword>
<name>A0ABT4QEU2_9BACL</name>
<evidence type="ECO:0000313" key="3">
    <source>
        <dbReference type="Proteomes" id="UP001527882"/>
    </source>
</evidence>
<dbReference type="PANTHER" id="PTHR43861:SF1">
    <property type="entry name" value="TRANS-ACONITATE 2-METHYLTRANSFERASE"/>
    <property type="match status" value="1"/>
</dbReference>
<comment type="caution">
    <text evidence="2">The sequence shown here is derived from an EMBL/GenBank/DDBJ whole genome shotgun (WGS) entry which is preliminary data.</text>
</comment>
<dbReference type="PANTHER" id="PTHR43861">
    <property type="entry name" value="TRANS-ACONITATE 2-METHYLTRANSFERASE-RELATED"/>
    <property type="match status" value="1"/>
</dbReference>
<accession>A0ABT4QEU2</accession>
<dbReference type="Pfam" id="PF08241">
    <property type="entry name" value="Methyltransf_11"/>
    <property type="match status" value="1"/>
</dbReference>
<keyword evidence="2" id="KW-0489">Methyltransferase</keyword>